<reference evidence="1 2" key="1">
    <citation type="journal article" date="2020" name="Cell">
        <title>Large-Scale Comparative Analyses of Tick Genomes Elucidate Their Genetic Diversity and Vector Capacities.</title>
        <authorList>
            <consortium name="Tick Genome and Microbiome Consortium (TIGMIC)"/>
            <person name="Jia N."/>
            <person name="Wang J."/>
            <person name="Shi W."/>
            <person name="Du L."/>
            <person name="Sun Y."/>
            <person name="Zhan W."/>
            <person name="Jiang J.F."/>
            <person name="Wang Q."/>
            <person name="Zhang B."/>
            <person name="Ji P."/>
            <person name="Bell-Sakyi L."/>
            <person name="Cui X.M."/>
            <person name="Yuan T.T."/>
            <person name="Jiang B.G."/>
            <person name="Yang W.F."/>
            <person name="Lam T.T."/>
            <person name="Chang Q.C."/>
            <person name="Ding S.J."/>
            <person name="Wang X.J."/>
            <person name="Zhu J.G."/>
            <person name="Ruan X.D."/>
            <person name="Zhao L."/>
            <person name="Wei J.T."/>
            <person name="Ye R.Z."/>
            <person name="Que T.C."/>
            <person name="Du C.H."/>
            <person name="Zhou Y.H."/>
            <person name="Cheng J.X."/>
            <person name="Dai P.F."/>
            <person name="Guo W.B."/>
            <person name="Han X.H."/>
            <person name="Huang E.J."/>
            <person name="Li L.F."/>
            <person name="Wei W."/>
            <person name="Gao Y.C."/>
            <person name="Liu J.Z."/>
            <person name="Shao H.Z."/>
            <person name="Wang X."/>
            <person name="Wang C.C."/>
            <person name="Yang T.C."/>
            <person name="Huo Q.B."/>
            <person name="Li W."/>
            <person name="Chen H.Y."/>
            <person name="Chen S.E."/>
            <person name="Zhou L.G."/>
            <person name="Ni X.B."/>
            <person name="Tian J.H."/>
            <person name="Sheng Y."/>
            <person name="Liu T."/>
            <person name="Pan Y.S."/>
            <person name="Xia L.Y."/>
            <person name="Li J."/>
            <person name="Zhao F."/>
            <person name="Cao W.C."/>
        </authorList>
    </citation>
    <scope>NUCLEOTIDE SEQUENCE [LARGE SCALE GENOMIC DNA]</scope>
    <source>
        <strain evidence="1">Iper-2018</strain>
    </source>
</reference>
<evidence type="ECO:0000313" key="2">
    <source>
        <dbReference type="Proteomes" id="UP000805193"/>
    </source>
</evidence>
<organism evidence="1 2">
    <name type="scientific">Ixodes persulcatus</name>
    <name type="common">Taiga tick</name>
    <dbReference type="NCBI Taxonomy" id="34615"/>
    <lineage>
        <taxon>Eukaryota</taxon>
        <taxon>Metazoa</taxon>
        <taxon>Ecdysozoa</taxon>
        <taxon>Arthropoda</taxon>
        <taxon>Chelicerata</taxon>
        <taxon>Arachnida</taxon>
        <taxon>Acari</taxon>
        <taxon>Parasitiformes</taxon>
        <taxon>Ixodida</taxon>
        <taxon>Ixodoidea</taxon>
        <taxon>Ixodidae</taxon>
        <taxon>Ixodinae</taxon>
        <taxon>Ixodes</taxon>
    </lineage>
</organism>
<evidence type="ECO:0000313" key="1">
    <source>
        <dbReference type="EMBL" id="KAG0438921.1"/>
    </source>
</evidence>
<accession>A0AC60QSG7</accession>
<sequence length="332" mass="37980">MISLAKYNHAGVTAESLKSLWKQVLDYYSASHAAEPCKEAQREEEPELKSYEEAPAFLQQNPFIRTGYRCNLELRRCFRSMFQWNNETLNIWTHLAGFLIILGLLVHDLLFRLDDARPSPMDRFYCIALCATYMTTLLLSVVYHTFNCHSEHSYNCLLKWDVLGVALSLSVTFISGVHYAFACRADLETIYNGIEVSMVVIVLVLNFAPKFSGPEFEKARLVVLSALVIFGLVPTAHWFSLNGGFAAPIVQLLLPRIAVMFLYMGVAFTVYKYRIPECFFPGRMDHLGSSHQIWHVVVFLSLVWWHETSFAYFNYMKDKECAIPVDLLDAAP</sequence>
<name>A0AC60QSG7_IXOPE</name>
<gene>
    <name evidence="1" type="ORF">HPB47_016822</name>
</gene>
<keyword evidence="2" id="KW-1185">Reference proteome</keyword>
<dbReference type="Proteomes" id="UP000805193">
    <property type="component" value="Unassembled WGS sequence"/>
</dbReference>
<proteinExistence type="predicted"/>
<comment type="caution">
    <text evidence="1">The sequence shown here is derived from an EMBL/GenBank/DDBJ whole genome shotgun (WGS) entry which is preliminary data.</text>
</comment>
<dbReference type="EMBL" id="JABSTQ010005624">
    <property type="protein sequence ID" value="KAG0438921.1"/>
    <property type="molecule type" value="Genomic_DNA"/>
</dbReference>
<protein>
    <submittedName>
        <fullName evidence="1">Uncharacterized protein</fullName>
    </submittedName>
</protein>